<evidence type="ECO:0000256" key="1">
    <source>
        <dbReference type="ARBA" id="ARBA00000971"/>
    </source>
</evidence>
<dbReference type="PANTHER" id="PTHR10516">
    <property type="entry name" value="PEPTIDYL-PROLYL CIS-TRANS ISOMERASE"/>
    <property type="match status" value="1"/>
</dbReference>
<protein>
    <recommendedName>
        <fullName evidence="5">Peptidyl-prolyl cis-trans isomerase</fullName>
        <ecNumber evidence="5">5.2.1.8</ecNumber>
    </recommendedName>
</protein>
<dbReference type="InterPro" id="IPR001179">
    <property type="entry name" value="PPIase_FKBP_dom"/>
</dbReference>
<evidence type="ECO:0000256" key="5">
    <source>
        <dbReference type="RuleBase" id="RU003915"/>
    </source>
</evidence>
<dbReference type="RefSeq" id="WP_115832760.1">
    <property type="nucleotide sequence ID" value="NZ_QNUL01000019.1"/>
</dbReference>
<gene>
    <name evidence="7" type="ORF">DSL64_20310</name>
</gene>
<evidence type="ECO:0000256" key="2">
    <source>
        <dbReference type="ARBA" id="ARBA00023110"/>
    </source>
</evidence>
<feature type="domain" description="PPIase FKBP-type" evidence="6">
    <location>
        <begin position="213"/>
        <end position="304"/>
    </location>
</feature>
<dbReference type="EC" id="5.2.1.8" evidence="5"/>
<dbReference type="PANTHER" id="PTHR10516:SF443">
    <property type="entry name" value="FK506-BINDING PROTEIN 59-RELATED"/>
    <property type="match status" value="1"/>
</dbReference>
<evidence type="ECO:0000256" key="3">
    <source>
        <dbReference type="ARBA" id="ARBA00023235"/>
    </source>
</evidence>
<dbReference type="InterPro" id="IPR046357">
    <property type="entry name" value="PPIase_dom_sf"/>
</dbReference>
<keyword evidence="3 4" id="KW-0413">Isomerase</keyword>
<dbReference type="AlphaFoldDB" id="A0A3D8YAB2"/>
<dbReference type="GO" id="GO:0003755">
    <property type="term" value="F:peptidyl-prolyl cis-trans isomerase activity"/>
    <property type="evidence" value="ECO:0007669"/>
    <property type="project" value="UniProtKB-UniRule"/>
</dbReference>
<feature type="domain" description="PPIase FKBP-type" evidence="6">
    <location>
        <begin position="73"/>
        <end position="171"/>
    </location>
</feature>
<organism evidence="7 8">
    <name type="scientific">Dyadobacter luteus</name>
    <dbReference type="NCBI Taxonomy" id="2259619"/>
    <lineage>
        <taxon>Bacteria</taxon>
        <taxon>Pseudomonadati</taxon>
        <taxon>Bacteroidota</taxon>
        <taxon>Cytophagia</taxon>
        <taxon>Cytophagales</taxon>
        <taxon>Spirosomataceae</taxon>
        <taxon>Dyadobacter</taxon>
    </lineage>
</organism>
<comment type="catalytic activity">
    <reaction evidence="1 4 5">
        <text>[protein]-peptidylproline (omega=180) = [protein]-peptidylproline (omega=0)</text>
        <dbReference type="Rhea" id="RHEA:16237"/>
        <dbReference type="Rhea" id="RHEA-COMP:10747"/>
        <dbReference type="Rhea" id="RHEA-COMP:10748"/>
        <dbReference type="ChEBI" id="CHEBI:83833"/>
        <dbReference type="ChEBI" id="CHEBI:83834"/>
        <dbReference type="EC" id="5.2.1.8"/>
    </reaction>
</comment>
<sequence length="304" mass="33305">MGGKFLKIGILVAAVVGMISCNNIENQDEQRIIENEQAIEKYIADSSLSLTKDSNGFYYKITQTGSGVKPEVGEEVTVKYDVYLLNGLKVWTSAKDTVKTAKFPAFTGYMFVVPGMELALNLMKPGDKATILAPFYLGFGNYTSILSGFSTNATIPQYSPVRVDMEFVSKRTEVQQIDSYLTANKLTPTYRTSDNLIVVKTATVTEGDTIGPNKVVKIKYVGKLLNGTVFDEGKDVLQFTTGTGNSNLITGFDRAIRKMKVNEKATIILPSATAYGKTGRANSQGSNFVIKPYEPIMFNVEVQP</sequence>
<dbReference type="InterPro" id="IPR050689">
    <property type="entry name" value="FKBP-type_PPIase"/>
</dbReference>
<dbReference type="EMBL" id="QNUL01000019">
    <property type="protein sequence ID" value="REA58705.1"/>
    <property type="molecule type" value="Genomic_DNA"/>
</dbReference>
<dbReference type="Gene3D" id="3.10.50.40">
    <property type="match status" value="2"/>
</dbReference>
<evidence type="ECO:0000256" key="4">
    <source>
        <dbReference type="PROSITE-ProRule" id="PRU00277"/>
    </source>
</evidence>
<evidence type="ECO:0000313" key="7">
    <source>
        <dbReference type="EMBL" id="REA58705.1"/>
    </source>
</evidence>
<dbReference type="PROSITE" id="PS50059">
    <property type="entry name" value="FKBP_PPIASE"/>
    <property type="match status" value="2"/>
</dbReference>
<dbReference type="Proteomes" id="UP000256373">
    <property type="component" value="Unassembled WGS sequence"/>
</dbReference>
<keyword evidence="8" id="KW-1185">Reference proteome</keyword>
<dbReference type="SUPFAM" id="SSF54534">
    <property type="entry name" value="FKBP-like"/>
    <property type="match status" value="2"/>
</dbReference>
<keyword evidence="2 4" id="KW-0697">Rotamase</keyword>
<proteinExistence type="inferred from homology"/>
<dbReference type="PROSITE" id="PS51257">
    <property type="entry name" value="PROKAR_LIPOPROTEIN"/>
    <property type="match status" value="1"/>
</dbReference>
<accession>A0A3D8YAB2</accession>
<comment type="caution">
    <text evidence="7">The sequence shown here is derived from an EMBL/GenBank/DDBJ whole genome shotgun (WGS) entry which is preliminary data.</text>
</comment>
<evidence type="ECO:0000259" key="6">
    <source>
        <dbReference type="PROSITE" id="PS50059"/>
    </source>
</evidence>
<comment type="similarity">
    <text evidence="5">Belongs to the FKBP-type PPIase family.</text>
</comment>
<dbReference type="OrthoDB" id="979394at2"/>
<evidence type="ECO:0000313" key="8">
    <source>
        <dbReference type="Proteomes" id="UP000256373"/>
    </source>
</evidence>
<name>A0A3D8YAB2_9BACT</name>
<dbReference type="Pfam" id="PF00254">
    <property type="entry name" value="FKBP_C"/>
    <property type="match status" value="2"/>
</dbReference>
<reference evidence="7 8" key="1">
    <citation type="submission" date="2018-07" db="EMBL/GenBank/DDBJ databases">
        <title>Dyadobacter roseus sp. nov., isolated from rose rhizosphere soil.</title>
        <authorList>
            <person name="Chen L."/>
        </authorList>
    </citation>
    <scope>NUCLEOTIDE SEQUENCE [LARGE SCALE GENOMIC DNA]</scope>
    <source>
        <strain evidence="7 8">RS19</strain>
    </source>
</reference>